<evidence type="ECO:0000313" key="2">
    <source>
        <dbReference type="EMBL" id="MFC4060592.1"/>
    </source>
</evidence>
<dbReference type="InterPro" id="IPR015943">
    <property type="entry name" value="WD40/YVTN_repeat-like_dom_sf"/>
</dbReference>
<dbReference type="RefSeq" id="WP_377289984.1">
    <property type="nucleotide sequence ID" value="NZ_JBHSBM010000023.1"/>
</dbReference>
<protein>
    <recommendedName>
        <fullName evidence="4">WD40 repeat domain-containing protein</fullName>
    </recommendedName>
</protein>
<evidence type="ECO:0008006" key="4">
    <source>
        <dbReference type="Google" id="ProtNLM"/>
    </source>
</evidence>
<feature type="chain" id="PRO_5046516732" description="WD40 repeat domain-containing protein" evidence="1">
    <location>
        <begin position="24"/>
        <end position="330"/>
    </location>
</feature>
<organism evidence="2 3">
    <name type="scientific">Planomonospora corallina</name>
    <dbReference type="NCBI Taxonomy" id="1806052"/>
    <lineage>
        <taxon>Bacteria</taxon>
        <taxon>Bacillati</taxon>
        <taxon>Actinomycetota</taxon>
        <taxon>Actinomycetes</taxon>
        <taxon>Streptosporangiales</taxon>
        <taxon>Streptosporangiaceae</taxon>
        <taxon>Planomonospora</taxon>
    </lineage>
</organism>
<accession>A0ABV8I8P4</accession>
<evidence type="ECO:0000256" key="1">
    <source>
        <dbReference type="SAM" id="SignalP"/>
    </source>
</evidence>
<dbReference type="Gene3D" id="2.130.10.10">
    <property type="entry name" value="YVTN repeat-like/Quinoprotein amine dehydrogenase"/>
    <property type="match status" value="1"/>
</dbReference>
<dbReference type="SUPFAM" id="SSF82171">
    <property type="entry name" value="DPP6 N-terminal domain-like"/>
    <property type="match status" value="1"/>
</dbReference>
<feature type="signal peptide" evidence="1">
    <location>
        <begin position="1"/>
        <end position="23"/>
    </location>
</feature>
<gene>
    <name evidence="2" type="ORF">ACFOWE_20000</name>
</gene>
<dbReference type="Proteomes" id="UP001595850">
    <property type="component" value="Unassembled WGS sequence"/>
</dbReference>
<keyword evidence="3" id="KW-1185">Reference proteome</keyword>
<dbReference type="EMBL" id="JBHSBM010000023">
    <property type="protein sequence ID" value="MFC4060592.1"/>
    <property type="molecule type" value="Genomic_DNA"/>
</dbReference>
<comment type="caution">
    <text evidence="2">The sequence shown here is derived from an EMBL/GenBank/DDBJ whole genome shotgun (WGS) entry which is preliminary data.</text>
</comment>
<reference evidence="3" key="1">
    <citation type="journal article" date="2019" name="Int. J. Syst. Evol. Microbiol.">
        <title>The Global Catalogue of Microorganisms (GCM) 10K type strain sequencing project: providing services to taxonomists for standard genome sequencing and annotation.</title>
        <authorList>
            <consortium name="The Broad Institute Genomics Platform"/>
            <consortium name="The Broad Institute Genome Sequencing Center for Infectious Disease"/>
            <person name="Wu L."/>
            <person name="Ma J."/>
        </authorList>
    </citation>
    <scope>NUCLEOTIDE SEQUENCE [LARGE SCALE GENOMIC DNA]</scope>
    <source>
        <strain evidence="3">TBRC 4489</strain>
    </source>
</reference>
<keyword evidence="1" id="KW-0732">Signal</keyword>
<name>A0ABV8I8P4_9ACTN</name>
<evidence type="ECO:0000313" key="3">
    <source>
        <dbReference type="Proteomes" id="UP001595850"/>
    </source>
</evidence>
<sequence>MPFRVVMAVVTAASFMTASPAQAASTTASRAGDAPAGPVIRYAGLSACVNDGGVGRHPCGPWKLWLSDGRVRALPDARRTDGDNPAMGLMAVSPDGRRAAYFRGSDGALMIWEVATGRARQTKVKRPDSVRVTGLTLSPGGRFVGVEGERPTAVEGEHESQEPFRDRVVDTVTGRTFVLPRGYGLARFSPDDRHLMATHRSGAVVYATGTWAVKLRRSVYMAGDLGPDGVTVAKASRNDAYPSRNRVTVRNLATGKKSTFPLRLRKGEFPSSARWDAAGRLDLLTDSYRGPSGKEYHTYTWYRLDRGTGRLRKLDSFVVTSAVGDVILAD</sequence>
<proteinExistence type="predicted"/>